<organism evidence="1 2">
    <name type="scientific">Coleofasciculus chthonoplastes PCC 7420</name>
    <dbReference type="NCBI Taxonomy" id="118168"/>
    <lineage>
        <taxon>Bacteria</taxon>
        <taxon>Bacillati</taxon>
        <taxon>Cyanobacteriota</taxon>
        <taxon>Cyanophyceae</taxon>
        <taxon>Coleofasciculales</taxon>
        <taxon>Coleofasciculaceae</taxon>
        <taxon>Coleofasciculus</taxon>
    </lineage>
</organism>
<gene>
    <name evidence="1" type="ORF">MC7420_6177</name>
</gene>
<proteinExistence type="predicted"/>
<keyword evidence="2" id="KW-1185">Reference proteome</keyword>
<dbReference type="AlphaFoldDB" id="B4VTI3"/>
<reference evidence="1 2" key="1">
    <citation type="submission" date="2008-07" db="EMBL/GenBank/DDBJ databases">
        <authorList>
            <person name="Tandeau de Marsac N."/>
            <person name="Ferriera S."/>
            <person name="Johnson J."/>
            <person name="Kravitz S."/>
            <person name="Beeson K."/>
            <person name="Sutton G."/>
            <person name="Rogers Y.-H."/>
            <person name="Friedman R."/>
            <person name="Frazier M."/>
            <person name="Venter J.C."/>
        </authorList>
    </citation>
    <scope>NUCLEOTIDE SEQUENCE [LARGE SCALE GENOMIC DNA]</scope>
    <source>
        <strain evidence="1 2">PCC 7420</strain>
    </source>
</reference>
<dbReference type="HOGENOM" id="CLU_3287876_0_0_3"/>
<protein>
    <submittedName>
        <fullName evidence="1">Uncharacterized protein</fullName>
    </submittedName>
</protein>
<name>B4VTI3_9CYAN</name>
<evidence type="ECO:0000313" key="1">
    <source>
        <dbReference type="EMBL" id="EDX74699.1"/>
    </source>
</evidence>
<dbReference type="Proteomes" id="UP000003835">
    <property type="component" value="Unassembled WGS sequence"/>
</dbReference>
<sequence length="40" mass="4534">MSDSTLERILNQATQQAEAAEVYRKLGSQASSFDRLRNTF</sequence>
<dbReference type="EMBL" id="DS989852">
    <property type="protein sequence ID" value="EDX74699.1"/>
    <property type="molecule type" value="Genomic_DNA"/>
</dbReference>
<accession>B4VTI3</accession>
<evidence type="ECO:0000313" key="2">
    <source>
        <dbReference type="Proteomes" id="UP000003835"/>
    </source>
</evidence>